<evidence type="ECO:0000313" key="6">
    <source>
        <dbReference type="Proteomes" id="UP000750711"/>
    </source>
</evidence>
<dbReference type="InterPro" id="IPR056125">
    <property type="entry name" value="DUF7708"/>
</dbReference>
<keyword evidence="2" id="KW-0175">Coiled coil</keyword>
<organism evidence="5 6">
    <name type="scientific">Trichoglossum hirsutum</name>
    <dbReference type="NCBI Taxonomy" id="265104"/>
    <lineage>
        <taxon>Eukaryota</taxon>
        <taxon>Fungi</taxon>
        <taxon>Dikarya</taxon>
        <taxon>Ascomycota</taxon>
        <taxon>Pezizomycotina</taxon>
        <taxon>Geoglossomycetes</taxon>
        <taxon>Geoglossales</taxon>
        <taxon>Geoglossaceae</taxon>
        <taxon>Trichoglossum</taxon>
    </lineage>
</organism>
<dbReference type="Gene3D" id="3.40.50.300">
    <property type="entry name" value="P-loop containing nucleotide triphosphate hydrolases"/>
    <property type="match status" value="1"/>
</dbReference>
<dbReference type="PANTHER" id="PTHR10039">
    <property type="entry name" value="AMELOGENIN"/>
    <property type="match status" value="1"/>
</dbReference>
<evidence type="ECO:0000313" key="5">
    <source>
        <dbReference type="EMBL" id="KAH0551625.1"/>
    </source>
</evidence>
<feature type="coiled-coil region" evidence="2">
    <location>
        <begin position="190"/>
        <end position="217"/>
    </location>
</feature>
<evidence type="ECO:0000259" key="4">
    <source>
        <dbReference type="Pfam" id="PF24883"/>
    </source>
</evidence>
<comment type="caution">
    <text evidence="5">The sequence shown here is derived from an EMBL/GenBank/DDBJ whole genome shotgun (WGS) entry which is preliminary data.</text>
</comment>
<accession>A0A9P8L713</accession>
<evidence type="ECO:0008006" key="7">
    <source>
        <dbReference type="Google" id="ProtNLM"/>
    </source>
</evidence>
<dbReference type="SUPFAM" id="SSF52540">
    <property type="entry name" value="P-loop containing nucleoside triphosphate hydrolases"/>
    <property type="match status" value="1"/>
</dbReference>
<sequence>MARSHTATDPWELARNLYMEDLNEEEKKRFATASLENLFYSASAAQKEHEEKSISRAISRRLEPFVAAIDQYGAALDIAKTFEKYFKKLIDMFTRIGDILPRCQVYYSLFPSHERLLQAISMAYLDIIYFCMDAKTTFRKLKRSTTVHFTLKSLWKDFNGEFEETLNRFRIHVKNVEKEAGVSNLIESSSERALARADRAEKERQEKVAKRDQLLSQLSSLKYVDKHIKERNRRHPGTGSWLTETDEYKEWMAGDRSACLWCYGIPGSGKTILASTLIDTLSIDITGKDVTIQRFNSRDIIDKDITSHEVAIDYYYCDFSDSKSLETRIILGTIIRQLLENIIIPVDLEQKIGQFYRLGTRTATDDELASILYAVVKLFSIVYICIDGLDECGKDEQATILSVVNQLARSDQTTVKILITSRQEPLISSSLRAFPHLQVSADKNSLDITSFVKDKVKSNIRLGSLTIRDSSLESDIISALIDGADGMYVTSSYHCRD</sequence>
<feature type="domain" description="DUF7708" evidence="3">
    <location>
        <begin position="83"/>
        <end position="185"/>
    </location>
</feature>
<feature type="domain" description="Nephrocystin 3-like N-terminal" evidence="4">
    <location>
        <begin position="237"/>
        <end position="422"/>
    </location>
</feature>
<dbReference type="Pfam" id="PF24809">
    <property type="entry name" value="DUF7708"/>
    <property type="match status" value="1"/>
</dbReference>
<dbReference type="Pfam" id="PF24883">
    <property type="entry name" value="NPHP3_N"/>
    <property type="match status" value="1"/>
</dbReference>
<keyword evidence="6" id="KW-1185">Reference proteome</keyword>
<dbReference type="Proteomes" id="UP000750711">
    <property type="component" value="Unassembled WGS sequence"/>
</dbReference>
<reference evidence="5" key="1">
    <citation type="submission" date="2021-03" db="EMBL/GenBank/DDBJ databases">
        <title>Comparative genomics and phylogenomic investigation of the class Geoglossomycetes provide insights into ecological specialization and systematics.</title>
        <authorList>
            <person name="Melie T."/>
            <person name="Pirro S."/>
            <person name="Miller A.N."/>
            <person name="Quandt A."/>
        </authorList>
    </citation>
    <scope>NUCLEOTIDE SEQUENCE</scope>
    <source>
        <strain evidence="5">CAQ_001_2017</strain>
    </source>
</reference>
<proteinExistence type="predicted"/>
<evidence type="ECO:0000256" key="1">
    <source>
        <dbReference type="ARBA" id="ARBA00022737"/>
    </source>
</evidence>
<dbReference type="InterPro" id="IPR027417">
    <property type="entry name" value="P-loop_NTPase"/>
</dbReference>
<protein>
    <recommendedName>
        <fullName evidence="7">NACHT domain-containing protein</fullName>
    </recommendedName>
</protein>
<evidence type="ECO:0000259" key="3">
    <source>
        <dbReference type="Pfam" id="PF24809"/>
    </source>
</evidence>
<gene>
    <name evidence="5" type="ORF">GP486_007158</name>
</gene>
<name>A0A9P8L713_9PEZI</name>
<dbReference type="PANTHER" id="PTHR10039:SF10">
    <property type="entry name" value="NACHT DOMAIN-CONTAINING PROTEIN"/>
    <property type="match status" value="1"/>
</dbReference>
<dbReference type="EMBL" id="JAGHQM010001873">
    <property type="protein sequence ID" value="KAH0551625.1"/>
    <property type="molecule type" value="Genomic_DNA"/>
</dbReference>
<dbReference type="InterPro" id="IPR056884">
    <property type="entry name" value="NPHP3-like_N"/>
</dbReference>
<keyword evidence="1" id="KW-0677">Repeat</keyword>
<evidence type="ECO:0000256" key="2">
    <source>
        <dbReference type="SAM" id="Coils"/>
    </source>
</evidence>
<dbReference type="AlphaFoldDB" id="A0A9P8L713"/>